<evidence type="ECO:0000256" key="9">
    <source>
        <dbReference type="SAM" id="Phobius"/>
    </source>
</evidence>
<evidence type="ECO:0000256" key="3">
    <source>
        <dbReference type="ARBA" id="ARBA00022801"/>
    </source>
</evidence>
<gene>
    <name evidence="14" type="ORF">g.42026</name>
    <name evidence="15" type="ORF">g.42027</name>
    <name evidence="12" type="ORF">g.42029</name>
    <name evidence="16" type="ORF">g.42030</name>
    <name evidence="13" type="ORF">g.42031</name>
    <name evidence="17" type="ORF">g.42032</name>
    <name evidence="11" type="ORF">g.42033</name>
    <name evidence="10" type="ORF">g.42034</name>
</gene>
<dbReference type="EMBL" id="GECZ01009695">
    <property type="protein sequence ID" value="JAS60074.1"/>
    <property type="molecule type" value="Transcribed_RNA"/>
</dbReference>
<evidence type="ECO:0000313" key="12">
    <source>
        <dbReference type="EMBL" id="JAS47401.1"/>
    </source>
</evidence>
<evidence type="ECO:0000313" key="15">
    <source>
        <dbReference type="EMBL" id="JAS60074.1"/>
    </source>
</evidence>
<dbReference type="GO" id="GO:0009395">
    <property type="term" value="P:phospholipid catabolic process"/>
    <property type="evidence" value="ECO:0007669"/>
    <property type="project" value="TreeGrafter"/>
</dbReference>
<evidence type="ECO:0000256" key="7">
    <source>
        <dbReference type="RuleBase" id="RU364138"/>
    </source>
</evidence>
<keyword evidence="5 7" id="KW-0443">Lipid metabolism</keyword>
<feature type="coiled-coil region" evidence="8">
    <location>
        <begin position="534"/>
        <end position="561"/>
    </location>
</feature>
<keyword evidence="2" id="KW-0732">Signal</keyword>
<keyword evidence="9" id="KW-0812">Transmembrane</keyword>
<keyword evidence="6" id="KW-0325">Glycoprotein</keyword>
<keyword evidence="8" id="KW-0175">Coiled coil</keyword>
<dbReference type="EMBL" id="GECZ01005148">
    <property type="protein sequence ID" value="JAS64621.1"/>
    <property type="molecule type" value="Transcribed_RNA"/>
</dbReference>
<dbReference type="Pfam" id="PF04916">
    <property type="entry name" value="Phospholip_B"/>
    <property type="match status" value="1"/>
</dbReference>
<dbReference type="Gene3D" id="3.60.60.30">
    <property type="match status" value="1"/>
</dbReference>
<evidence type="ECO:0000256" key="6">
    <source>
        <dbReference type="ARBA" id="ARBA00023180"/>
    </source>
</evidence>
<evidence type="ECO:0000256" key="2">
    <source>
        <dbReference type="ARBA" id="ARBA00022729"/>
    </source>
</evidence>
<feature type="transmembrane region" description="Helical" evidence="9">
    <location>
        <begin position="12"/>
        <end position="33"/>
    </location>
</feature>
<evidence type="ECO:0000313" key="17">
    <source>
        <dbReference type="EMBL" id="JAS68769.1"/>
    </source>
</evidence>
<evidence type="ECO:0000313" key="11">
    <source>
        <dbReference type="EMBL" id="JAS43331.1"/>
    </source>
</evidence>
<evidence type="ECO:0000313" key="16">
    <source>
        <dbReference type="EMBL" id="JAS64621.1"/>
    </source>
</evidence>
<keyword evidence="9" id="KW-1133">Transmembrane helix</keyword>
<dbReference type="EMBL" id="GECZ01022368">
    <property type="protein sequence ID" value="JAS47401.1"/>
    <property type="molecule type" value="Transcribed_RNA"/>
</dbReference>
<dbReference type="GO" id="GO:0004620">
    <property type="term" value="F:phospholipase activity"/>
    <property type="evidence" value="ECO:0007669"/>
    <property type="project" value="InterPro"/>
</dbReference>
<dbReference type="InterPro" id="IPR007000">
    <property type="entry name" value="PLipase_B-like"/>
</dbReference>
<evidence type="ECO:0000313" key="10">
    <source>
        <dbReference type="EMBL" id="JAS38776.1"/>
    </source>
</evidence>
<comment type="function">
    <text evidence="7">Putative phospholipase.</text>
</comment>
<evidence type="ECO:0000256" key="5">
    <source>
        <dbReference type="ARBA" id="ARBA00023098"/>
    </source>
</evidence>
<keyword evidence="9" id="KW-0472">Membrane</keyword>
<dbReference type="EMBL" id="GECZ01030993">
    <property type="protein sequence ID" value="JAS38776.1"/>
    <property type="molecule type" value="Transcribed_RNA"/>
</dbReference>
<name>A0A1B6FBA5_9HEMI</name>
<dbReference type="AlphaFoldDB" id="A0A1B6FBA5"/>
<proteinExistence type="inferred from homology"/>
<reference evidence="12" key="1">
    <citation type="submission" date="2015-11" db="EMBL/GenBank/DDBJ databases">
        <title>De novo transcriptome assembly of four potential Pierce s Disease insect vectors from Arizona vineyards.</title>
        <authorList>
            <person name="Tassone E.E."/>
        </authorList>
    </citation>
    <scope>NUCLEOTIDE SEQUENCE</scope>
</reference>
<keyword evidence="3 7" id="KW-0378">Hydrolase</keyword>
<dbReference type="EC" id="3.1.1.-" evidence="7"/>
<evidence type="ECO:0000256" key="1">
    <source>
        <dbReference type="ARBA" id="ARBA00007835"/>
    </source>
</evidence>
<dbReference type="EMBL" id="GECZ01010206">
    <property type="protein sequence ID" value="JAS59563.1"/>
    <property type="molecule type" value="Transcribed_RNA"/>
</dbReference>
<sequence>MLKVVGASWLQTRITLFTLAAVTVVGLLTYYYGGVIPSSHDGNYAATVYWSRTTGFRLHFWGQNNEPAAVRKGVARAYYRPDMTKDGWASIEIETLDSYPDTVQAHAAGLLEGSLSWQLIYYHWKNTIERTCEDRQDFCEQARIILDQNTVNIREQAKSLDEVDPFWHQINLFYEQLDGIEVGWRYAVDRSRKDFDIPHQDFLWMNMACDLRDLELMYNSSLENNPHRPLSMALLKIDPGDSTQFLLAHASSSFYSAMLRVQKRYHFGFHMTGRSGTRAVVPGQVVVFTSYPGTIHSQDDFYQVSGTGTPLTVSGTAIKNLNPSLWAQAEVTTQVFMGPRVMAANRVAHNGSHWTKLVSKSYSGTGNKQWLVVQSAGVGSPGVRLWVTEQVPGLTHSEEQTKRLNKTGYWASSGMPFYRDILNMSGNIMSAYQLSNPVAEVLSMGQANVTDLASLVELMRSPDLTLVGRSDLSLDDIHQLELEYQSRFLRSTTEQDMTNEIIDSRENQDNDQEKITPPHFVHNVRELFNTIISKKKLSEELRQMEDNNNDTSEEIRVAEEMPEIDSIISKRKVLDTDESKILPLREFSGVIDLKVSKNDGFLAAAGPPFSVDHGAVVVQPFQWSKSLIKDLPHVGQADVWNFGPVEPKWVWN</sequence>
<accession>A0A1B6FBA5</accession>
<dbReference type="EMBL" id="GECZ01011669">
    <property type="protein sequence ID" value="JAS58100.1"/>
    <property type="molecule type" value="Transcribed_RNA"/>
</dbReference>
<organism evidence="12">
    <name type="scientific">Cuerna arida</name>
    <dbReference type="NCBI Taxonomy" id="1464854"/>
    <lineage>
        <taxon>Eukaryota</taxon>
        <taxon>Metazoa</taxon>
        <taxon>Ecdysozoa</taxon>
        <taxon>Arthropoda</taxon>
        <taxon>Hexapoda</taxon>
        <taxon>Insecta</taxon>
        <taxon>Pterygota</taxon>
        <taxon>Neoptera</taxon>
        <taxon>Paraneoptera</taxon>
        <taxon>Hemiptera</taxon>
        <taxon>Auchenorrhyncha</taxon>
        <taxon>Membracoidea</taxon>
        <taxon>Cicadellidae</taxon>
        <taxon>Cicadellinae</taxon>
        <taxon>Proconiini</taxon>
        <taxon>Cuerna</taxon>
    </lineage>
</organism>
<keyword evidence="4 7" id="KW-0442">Lipid degradation</keyword>
<dbReference type="PANTHER" id="PTHR12370">
    <property type="entry name" value="PHOSPHOLIPASE B-RELATED"/>
    <property type="match status" value="1"/>
</dbReference>
<evidence type="ECO:0000256" key="8">
    <source>
        <dbReference type="SAM" id="Coils"/>
    </source>
</evidence>
<protein>
    <recommendedName>
        <fullName evidence="7">Phospholipase B-like</fullName>
        <ecNumber evidence="7">3.1.1.-</ecNumber>
    </recommendedName>
</protein>
<dbReference type="GO" id="GO:0005576">
    <property type="term" value="C:extracellular region"/>
    <property type="evidence" value="ECO:0007669"/>
    <property type="project" value="TreeGrafter"/>
</dbReference>
<evidence type="ECO:0000313" key="14">
    <source>
        <dbReference type="EMBL" id="JAS59563.1"/>
    </source>
</evidence>
<evidence type="ECO:0000256" key="4">
    <source>
        <dbReference type="ARBA" id="ARBA00022963"/>
    </source>
</evidence>
<dbReference type="EMBL" id="GECZ01026438">
    <property type="protein sequence ID" value="JAS43331.1"/>
    <property type="molecule type" value="Transcribed_RNA"/>
</dbReference>
<dbReference type="EMBL" id="GECZ01001000">
    <property type="protein sequence ID" value="JAS68769.1"/>
    <property type="molecule type" value="Transcribed_RNA"/>
</dbReference>
<dbReference type="PANTHER" id="PTHR12370:SF3">
    <property type="entry name" value="PHOSPHOLIPASE B-LIKE 2-RELATED"/>
    <property type="match status" value="1"/>
</dbReference>
<evidence type="ECO:0000313" key="13">
    <source>
        <dbReference type="EMBL" id="JAS58100.1"/>
    </source>
</evidence>
<comment type="similarity">
    <text evidence="1 7">Belongs to the phospholipase B-like family.</text>
</comment>